<feature type="transmembrane region" description="Helical" evidence="1">
    <location>
        <begin position="305"/>
        <end position="322"/>
    </location>
</feature>
<feature type="transmembrane region" description="Helical" evidence="1">
    <location>
        <begin position="484"/>
        <end position="517"/>
    </location>
</feature>
<dbReference type="InterPro" id="IPR058062">
    <property type="entry name" value="SCO7613_C"/>
</dbReference>
<keyword evidence="3" id="KW-1185">Reference proteome</keyword>
<name>A0ABX3YFR9_9ACTN</name>
<evidence type="ECO:0000313" key="2">
    <source>
        <dbReference type="EMBL" id="OSZ58766.1"/>
    </source>
</evidence>
<keyword evidence="1" id="KW-0812">Transmembrane</keyword>
<feature type="transmembrane region" description="Helical" evidence="1">
    <location>
        <begin position="360"/>
        <end position="384"/>
    </location>
</feature>
<accession>A0ABX3YFR9</accession>
<organism evidence="2 3">
    <name type="scientific">Streptomyces pharetrae CZA14</name>
    <dbReference type="NCBI Taxonomy" id="1144883"/>
    <lineage>
        <taxon>Bacteria</taxon>
        <taxon>Bacillati</taxon>
        <taxon>Actinomycetota</taxon>
        <taxon>Actinomycetes</taxon>
        <taxon>Kitasatosporales</taxon>
        <taxon>Streptomycetaceae</taxon>
        <taxon>Streptomyces</taxon>
    </lineage>
</organism>
<keyword evidence="1" id="KW-1133">Transmembrane helix</keyword>
<evidence type="ECO:0008006" key="4">
    <source>
        <dbReference type="Google" id="ProtNLM"/>
    </source>
</evidence>
<feature type="transmembrane region" description="Helical" evidence="1">
    <location>
        <begin position="674"/>
        <end position="693"/>
    </location>
</feature>
<protein>
    <recommendedName>
        <fullName evidence="4">Integral membrane protein</fullName>
    </recommendedName>
</protein>
<feature type="transmembrane region" description="Helical" evidence="1">
    <location>
        <begin position="699"/>
        <end position="715"/>
    </location>
</feature>
<feature type="transmembrane region" description="Helical" evidence="1">
    <location>
        <begin position="621"/>
        <end position="639"/>
    </location>
</feature>
<proteinExistence type="predicted"/>
<evidence type="ECO:0000313" key="3">
    <source>
        <dbReference type="Proteomes" id="UP000194266"/>
    </source>
</evidence>
<comment type="caution">
    <text evidence="2">The sequence shown here is derived from an EMBL/GenBank/DDBJ whole genome shotgun (WGS) entry which is preliminary data.</text>
</comment>
<feature type="transmembrane region" description="Helical" evidence="1">
    <location>
        <begin position="582"/>
        <end position="609"/>
    </location>
</feature>
<evidence type="ECO:0000256" key="1">
    <source>
        <dbReference type="SAM" id="Phobius"/>
    </source>
</evidence>
<sequence>MLAGVTAATLAVMTHIPSPAEELRLVDAELYRLDARRAQLLARRGWLLSQLQPVRPLPAAVPPRPEATGPGVQNVLLVLGGVLLTLAAAAFTVVSWGHLGITGRAVVLGAVTAVALAVPVPLLKRGLRSTAESVAGLGLALTVLDAYALYAAALTEADATGYAAGATAVLAAVWAAYGLLLPRVTGRPLLLPVPAAVGVAQLPMVLLAVAVGADASGIAAALLVTAAADTALALRAVSGPARIPAVAGAYGLGGWGALTAGGLVWTATGPAAAAPAAGLLLLSTGIALAGAWAPHTGTARGNATVAGLLAVAALGAVPRSVVSDGWVVPVHLAWGIALLAPLGVARIPEAVRRGLGRASGVVQALAVVAALPAVAVALLGPLGAPLRVWSGVPGDARAAVTADLPWPPASGTAALVLAAVAAVLVSAVREPLWRPRALDTATVLVWAAVLVLPPVLRLPYAAALAVLVLTTAALAAWRRLLPMVLALVTSVVAGLLSLAAEPATLTVFALLTAVFAVGARRPLPVAATAAYATALLCATGAALDRQPSHLAPLVLLVPVAAALWAARTAGATRLTAEVSGGIAALVAVGLAVPDAPMLALALALTGVIVAGTAVRPDRRPAGQVAAALFVLAAWVRLAAWEVSVPEAYALPVAFPALVVGVLRRRRDPRTSSWTAYGPGLAAGLLPSLVAAWGDAHWQRPLLLGAGALLVTLSGARHHLRAPLLLGGSVLALVALHELAPYLVQVAGALPRWAPPALAGLLLLALGATYEQRLRDVRRARETLGRMN</sequence>
<feature type="transmembrane region" description="Helical" evidence="1">
    <location>
        <begin position="189"/>
        <end position="211"/>
    </location>
</feature>
<dbReference type="NCBIfam" id="NF047321">
    <property type="entry name" value="SCO7613_CTERM"/>
    <property type="match status" value="1"/>
</dbReference>
<feature type="transmembrane region" description="Helical" evidence="1">
    <location>
        <begin position="722"/>
        <end position="743"/>
    </location>
</feature>
<feature type="transmembrane region" description="Helical" evidence="1">
    <location>
        <begin position="273"/>
        <end position="293"/>
    </location>
</feature>
<feature type="transmembrane region" description="Helical" evidence="1">
    <location>
        <begin position="134"/>
        <end position="153"/>
    </location>
</feature>
<feature type="transmembrane region" description="Helical" evidence="1">
    <location>
        <begin position="437"/>
        <end position="454"/>
    </location>
</feature>
<dbReference type="EMBL" id="MRYD01000105">
    <property type="protein sequence ID" value="OSZ58766.1"/>
    <property type="molecule type" value="Genomic_DNA"/>
</dbReference>
<feature type="transmembrane region" description="Helical" evidence="1">
    <location>
        <begin position="75"/>
        <end position="99"/>
    </location>
</feature>
<feature type="transmembrane region" description="Helical" evidence="1">
    <location>
        <begin position="523"/>
        <end position="543"/>
    </location>
</feature>
<feature type="transmembrane region" description="Helical" evidence="1">
    <location>
        <begin position="645"/>
        <end position="662"/>
    </location>
</feature>
<dbReference type="Proteomes" id="UP000194266">
    <property type="component" value="Unassembled WGS sequence"/>
</dbReference>
<feature type="transmembrane region" description="Helical" evidence="1">
    <location>
        <begin position="749"/>
        <end position="769"/>
    </location>
</feature>
<feature type="transmembrane region" description="Helical" evidence="1">
    <location>
        <begin position="249"/>
        <end position="267"/>
    </location>
</feature>
<gene>
    <name evidence="2" type="ORF">OQI_19890</name>
</gene>
<feature type="transmembrane region" description="Helical" evidence="1">
    <location>
        <begin position="328"/>
        <end position="348"/>
    </location>
</feature>
<feature type="transmembrane region" description="Helical" evidence="1">
    <location>
        <begin position="550"/>
        <end position="570"/>
    </location>
</feature>
<keyword evidence="1" id="KW-0472">Membrane</keyword>
<feature type="transmembrane region" description="Helical" evidence="1">
    <location>
        <begin position="105"/>
        <end position="122"/>
    </location>
</feature>
<feature type="transmembrane region" description="Helical" evidence="1">
    <location>
        <begin position="159"/>
        <end position="177"/>
    </location>
</feature>
<feature type="transmembrane region" description="Helical" evidence="1">
    <location>
        <begin position="217"/>
        <end position="237"/>
    </location>
</feature>
<feature type="transmembrane region" description="Helical" evidence="1">
    <location>
        <begin position="460"/>
        <end position="477"/>
    </location>
</feature>
<reference evidence="2 3" key="1">
    <citation type="submission" date="2016-12" db="EMBL/GenBank/DDBJ databases">
        <title>Genome Mining:The Detection of Biosynthetic Gene Clusters to Aid in the Expression of Curamycin A produced by Streptomyces sp. strain CZA14.</title>
        <authorList>
            <person name="Durrell K.A."/>
            <person name="Kirby B.M."/>
            <person name="Khan W."/>
            <person name="Mthethwa T."/>
            <person name="Le Roes-Hill M."/>
        </authorList>
    </citation>
    <scope>NUCLEOTIDE SEQUENCE [LARGE SCALE GENOMIC DNA]</scope>
    <source>
        <strain evidence="2 3">CZA14</strain>
    </source>
</reference>
<feature type="transmembrane region" description="Helical" evidence="1">
    <location>
        <begin position="404"/>
        <end position="425"/>
    </location>
</feature>